<accession>A0A843U8C9</accession>
<dbReference type="Proteomes" id="UP000652761">
    <property type="component" value="Unassembled WGS sequence"/>
</dbReference>
<sequence>MSRSIDVYFLLTAAKWSFTSSTVFAIPNLKWLRFLRNLFRKSNPNGETGVPVLEEDIVRSDSEREE</sequence>
<evidence type="ECO:0000313" key="1">
    <source>
        <dbReference type="EMBL" id="MQL81692.1"/>
    </source>
</evidence>
<keyword evidence="2" id="KW-1185">Reference proteome</keyword>
<protein>
    <submittedName>
        <fullName evidence="1">Uncharacterized protein</fullName>
    </submittedName>
</protein>
<organism evidence="1 2">
    <name type="scientific">Colocasia esculenta</name>
    <name type="common">Wild taro</name>
    <name type="synonym">Arum esculentum</name>
    <dbReference type="NCBI Taxonomy" id="4460"/>
    <lineage>
        <taxon>Eukaryota</taxon>
        <taxon>Viridiplantae</taxon>
        <taxon>Streptophyta</taxon>
        <taxon>Embryophyta</taxon>
        <taxon>Tracheophyta</taxon>
        <taxon>Spermatophyta</taxon>
        <taxon>Magnoliopsida</taxon>
        <taxon>Liliopsida</taxon>
        <taxon>Araceae</taxon>
        <taxon>Aroideae</taxon>
        <taxon>Colocasieae</taxon>
        <taxon>Colocasia</taxon>
    </lineage>
</organism>
<proteinExistence type="predicted"/>
<dbReference type="AlphaFoldDB" id="A0A843U8C9"/>
<name>A0A843U8C9_COLES</name>
<evidence type="ECO:0000313" key="2">
    <source>
        <dbReference type="Proteomes" id="UP000652761"/>
    </source>
</evidence>
<comment type="caution">
    <text evidence="1">The sequence shown here is derived from an EMBL/GenBank/DDBJ whole genome shotgun (WGS) entry which is preliminary data.</text>
</comment>
<gene>
    <name evidence="1" type="ORF">Taro_014148</name>
</gene>
<dbReference type="EMBL" id="NMUH01000582">
    <property type="protein sequence ID" value="MQL81692.1"/>
    <property type="molecule type" value="Genomic_DNA"/>
</dbReference>
<reference evidence="1" key="1">
    <citation type="submission" date="2017-07" db="EMBL/GenBank/DDBJ databases">
        <title>Taro Niue Genome Assembly and Annotation.</title>
        <authorList>
            <person name="Atibalentja N."/>
            <person name="Keating K."/>
            <person name="Fields C.J."/>
        </authorList>
    </citation>
    <scope>NUCLEOTIDE SEQUENCE</scope>
    <source>
        <strain evidence="1">Niue_2</strain>
        <tissue evidence="1">Leaf</tissue>
    </source>
</reference>